<sequence length="396" mass="45467">MPLLYTRINHLKRDSRDSGKDCFQRVFTLMIDQNRSQNNQYMWYTDDYRYAPIPEQKDPLIRAMIHAIRAWNKTEILLADINFKVYQATKSPPIWPPYRDSDSADVNFYTFKDVDEFPLTVPVSICPKSYPLTPKKIHVRVDGVSKPLKVWLLSLCSPEILHGPQGLKAQRRWFSRNGQIFHLLDLPRELRDAVYQQALGPEVYPLSTVSKNQIHALPSIQVARITLGLGGSPTTNLETKYRPFAVNRQVYDEALNAAWNLNRKCFFDPRIFNTVVQAHASNLSKYNWLCKLQLNFTNMAYFHFFGLTVHSDGLRLGNSKGAIISGLQNLVDLRIRFRSLDDGWNGSLWRGQELVQPLGGCQVTMVDWIMALGFPFVKHIKNVKLAGGVKNRSKAK</sequence>
<gene>
    <name evidence="1" type="ORF">BDV96DRAFT_645436</name>
</gene>
<name>A0A6A5Z9G0_9PLEO</name>
<dbReference type="PANTHER" id="PTHR38790:SF9">
    <property type="entry name" value="F-BOX DOMAIN-CONTAINING PROTEIN"/>
    <property type="match status" value="1"/>
</dbReference>
<dbReference type="Proteomes" id="UP000799770">
    <property type="component" value="Unassembled WGS sequence"/>
</dbReference>
<accession>A0A6A5Z9G0</accession>
<dbReference type="OrthoDB" id="5335493at2759"/>
<keyword evidence="2" id="KW-1185">Reference proteome</keyword>
<evidence type="ECO:0000313" key="2">
    <source>
        <dbReference type="Proteomes" id="UP000799770"/>
    </source>
</evidence>
<protein>
    <submittedName>
        <fullName evidence="1">Uncharacterized protein</fullName>
    </submittedName>
</protein>
<proteinExistence type="predicted"/>
<organism evidence="1 2">
    <name type="scientific">Lophiotrema nucula</name>
    <dbReference type="NCBI Taxonomy" id="690887"/>
    <lineage>
        <taxon>Eukaryota</taxon>
        <taxon>Fungi</taxon>
        <taxon>Dikarya</taxon>
        <taxon>Ascomycota</taxon>
        <taxon>Pezizomycotina</taxon>
        <taxon>Dothideomycetes</taxon>
        <taxon>Pleosporomycetidae</taxon>
        <taxon>Pleosporales</taxon>
        <taxon>Lophiotremataceae</taxon>
        <taxon>Lophiotrema</taxon>
    </lineage>
</organism>
<reference evidence="1" key="1">
    <citation type="journal article" date="2020" name="Stud. Mycol.">
        <title>101 Dothideomycetes genomes: a test case for predicting lifestyles and emergence of pathogens.</title>
        <authorList>
            <person name="Haridas S."/>
            <person name="Albert R."/>
            <person name="Binder M."/>
            <person name="Bloem J."/>
            <person name="Labutti K."/>
            <person name="Salamov A."/>
            <person name="Andreopoulos B."/>
            <person name="Baker S."/>
            <person name="Barry K."/>
            <person name="Bills G."/>
            <person name="Bluhm B."/>
            <person name="Cannon C."/>
            <person name="Castanera R."/>
            <person name="Culley D."/>
            <person name="Daum C."/>
            <person name="Ezra D."/>
            <person name="Gonzalez J."/>
            <person name="Henrissat B."/>
            <person name="Kuo A."/>
            <person name="Liang C."/>
            <person name="Lipzen A."/>
            <person name="Lutzoni F."/>
            <person name="Magnuson J."/>
            <person name="Mondo S."/>
            <person name="Nolan M."/>
            <person name="Ohm R."/>
            <person name="Pangilinan J."/>
            <person name="Park H.-J."/>
            <person name="Ramirez L."/>
            <person name="Alfaro M."/>
            <person name="Sun H."/>
            <person name="Tritt A."/>
            <person name="Yoshinaga Y."/>
            <person name="Zwiers L.-H."/>
            <person name="Turgeon B."/>
            <person name="Goodwin S."/>
            <person name="Spatafora J."/>
            <person name="Crous P."/>
            <person name="Grigoriev I."/>
        </authorList>
    </citation>
    <scope>NUCLEOTIDE SEQUENCE</scope>
    <source>
        <strain evidence="1">CBS 627.86</strain>
    </source>
</reference>
<dbReference type="EMBL" id="ML977321">
    <property type="protein sequence ID" value="KAF2116090.1"/>
    <property type="molecule type" value="Genomic_DNA"/>
</dbReference>
<dbReference type="PANTHER" id="PTHR38790">
    <property type="entry name" value="2EXR DOMAIN-CONTAINING PROTEIN-RELATED"/>
    <property type="match status" value="1"/>
</dbReference>
<evidence type="ECO:0000313" key="1">
    <source>
        <dbReference type="EMBL" id="KAF2116090.1"/>
    </source>
</evidence>
<dbReference type="AlphaFoldDB" id="A0A6A5Z9G0"/>